<dbReference type="AlphaFoldDB" id="A0A1V9Z2Q2"/>
<dbReference type="Proteomes" id="UP000243579">
    <property type="component" value="Unassembled WGS sequence"/>
</dbReference>
<sequence length="438" mass="50200">MDRPVHQRGRVDPRDISIEKLRSDRALLKERLQSEMDDNELLRARCQREKDHFTKEYASFEARLRTANAALERNRAHVESTIIERDVKIDQLEKHIEMQTRLIESYRKQSAGMYSNLVDTEAFKKARRVNNQLEEDDGTCSTSSRENEGRVFALEQQVTKLFGQLQEERAAADALERQVETQKVANTKLMKAMKSLKRKLEQAQDDSSMEHMLQDLQVRFRKVSLEQEATTASLIATQDKLQRALADNESLRQEIAAWTARHEASTATIEGKDSEIQQLLQKVGKQDHYIADLEADYKTEQLQRQIERKNEELARLELRVKQFERDAQQPRESEANSQSPTAVLTLRDLDQIHVQALRVEHKADVIATMLSSYEAGGDMLTLLRQLDDPVEAAVLTNVAEGKQQVLMSLVQSQSLLDDMSDRFAGTFAKYLGAKCAMQ</sequence>
<feature type="coiled-coil region" evidence="1">
    <location>
        <begin position="158"/>
        <end position="206"/>
    </location>
</feature>
<feature type="coiled-coil region" evidence="1">
    <location>
        <begin position="18"/>
        <end position="49"/>
    </location>
</feature>
<reference evidence="2 3" key="1">
    <citation type="journal article" date="2014" name="Genome Biol. Evol.">
        <title>The secreted proteins of Achlya hypogyna and Thraustotheca clavata identify the ancestral oomycete secretome and reveal gene acquisitions by horizontal gene transfer.</title>
        <authorList>
            <person name="Misner I."/>
            <person name="Blouin N."/>
            <person name="Leonard G."/>
            <person name="Richards T.A."/>
            <person name="Lane C.E."/>
        </authorList>
    </citation>
    <scope>NUCLEOTIDE SEQUENCE [LARGE SCALE GENOMIC DNA]</scope>
    <source>
        <strain evidence="2 3">ATCC 48635</strain>
    </source>
</reference>
<gene>
    <name evidence="2" type="ORF">ACHHYP_03816</name>
</gene>
<comment type="caution">
    <text evidence="2">The sequence shown here is derived from an EMBL/GenBank/DDBJ whole genome shotgun (WGS) entry which is preliminary data.</text>
</comment>
<keyword evidence="1" id="KW-0175">Coiled coil</keyword>
<name>A0A1V9Z2Q2_ACHHY</name>
<evidence type="ECO:0000313" key="2">
    <source>
        <dbReference type="EMBL" id="OQR92315.1"/>
    </source>
</evidence>
<organism evidence="2 3">
    <name type="scientific">Achlya hypogyna</name>
    <name type="common">Oomycete</name>
    <name type="synonym">Protoachlya hypogyna</name>
    <dbReference type="NCBI Taxonomy" id="1202772"/>
    <lineage>
        <taxon>Eukaryota</taxon>
        <taxon>Sar</taxon>
        <taxon>Stramenopiles</taxon>
        <taxon>Oomycota</taxon>
        <taxon>Saprolegniomycetes</taxon>
        <taxon>Saprolegniales</taxon>
        <taxon>Achlyaceae</taxon>
        <taxon>Achlya</taxon>
    </lineage>
</organism>
<feature type="coiled-coil region" evidence="1">
    <location>
        <begin position="290"/>
        <end position="326"/>
    </location>
</feature>
<dbReference type="OrthoDB" id="77136at2759"/>
<evidence type="ECO:0000256" key="1">
    <source>
        <dbReference type="SAM" id="Coils"/>
    </source>
</evidence>
<dbReference type="STRING" id="1202772.A0A1V9Z2Q2"/>
<evidence type="ECO:0000313" key="3">
    <source>
        <dbReference type="Proteomes" id="UP000243579"/>
    </source>
</evidence>
<feature type="coiled-coil region" evidence="1">
    <location>
        <begin position="234"/>
        <end position="261"/>
    </location>
</feature>
<accession>A0A1V9Z2Q2</accession>
<protein>
    <submittedName>
        <fullName evidence="2">Uncharacterized protein</fullName>
    </submittedName>
</protein>
<dbReference type="EMBL" id="JNBR01000466">
    <property type="protein sequence ID" value="OQR92315.1"/>
    <property type="molecule type" value="Genomic_DNA"/>
</dbReference>
<keyword evidence="3" id="KW-1185">Reference proteome</keyword>
<proteinExistence type="predicted"/>